<name>A0A8I1GBK0_9HYPH</name>
<evidence type="ECO:0000313" key="8">
    <source>
        <dbReference type="EMBL" id="MBJ7544068.1"/>
    </source>
</evidence>
<feature type="chain" id="PRO_5034850772" evidence="6">
    <location>
        <begin position="20"/>
        <end position="316"/>
    </location>
</feature>
<feature type="signal peptide" evidence="6">
    <location>
        <begin position="1"/>
        <end position="19"/>
    </location>
</feature>
<keyword evidence="5 6" id="KW-0732">Signal</keyword>
<keyword evidence="9" id="KW-1185">Reference proteome</keyword>
<organism evidence="8 9">
    <name type="scientific">Rhodomicrobium udaipurense</name>
    <dbReference type="NCBI Taxonomy" id="1202716"/>
    <lineage>
        <taxon>Bacteria</taxon>
        <taxon>Pseudomonadati</taxon>
        <taxon>Pseudomonadota</taxon>
        <taxon>Alphaproteobacteria</taxon>
        <taxon>Hyphomicrobiales</taxon>
        <taxon>Hyphomicrobiaceae</taxon>
        <taxon>Rhodomicrobium</taxon>
    </lineage>
</organism>
<evidence type="ECO:0000256" key="1">
    <source>
        <dbReference type="ARBA" id="ARBA00004196"/>
    </source>
</evidence>
<keyword evidence="4" id="KW-0406">Ion transport</keyword>
<evidence type="ECO:0000313" key="9">
    <source>
        <dbReference type="Proteomes" id="UP000623250"/>
    </source>
</evidence>
<evidence type="ECO:0000256" key="3">
    <source>
        <dbReference type="ARBA" id="ARBA00022448"/>
    </source>
</evidence>
<evidence type="ECO:0000259" key="7">
    <source>
        <dbReference type="PROSITE" id="PS50983"/>
    </source>
</evidence>
<dbReference type="Pfam" id="PF01497">
    <property type="entry name" value="Peripla_BP_2"/>
    <property type="match status" value="1"/>
</dbReference>
<protein>
    <submittedName>
        <fullName evidence="8">ABC transporter substrate-binding protein</fullName>
    </submittedName>
</protein>
<dbReference type="PANTHER" id="PTHR30532:SF1">
    <property type="entry name" value="IRON(3+)-HYDROXAMATE-BINDING PROTEIN FHUD"/>
    <property type="match status" value="1"/>
</dbReference>
<comment type="similarity">
    <text evidence="2">Belongs to the bacterial solute-binding protein 8 family.</text>
</comment>
<evidence type="ECO:0000256" key="2">
    <source>
        <dbReference type="ARBA" id="ARBA00008814"/>
    </source>
</evidence>
<keyword evidence="4" id="KW-0408">Iron</keyword>
<dbReference type="Proteomes" id="UP000623250">
    <property type="component" value="Unassembled WGS sequence"/>
</dbReference>
<evidence type="ECO:0000256" key="4">
    <source>
        <dbReference type="ARBA" id="ARBA00022496"/>
    </source>
</evidence>
<dbReference type="EMBL" id="JAEMUK010000029">
    <property type="protein sequence ID" value="MBJ7544068.1"/>
    <property type="molecule type" value="Genomic_DNA"/>
</dbReference>
<proteinExistence type="inferred from homology"/>
<reference evidence="8 9" key="1">
    <citation type="submission" date="2020-12" db="EMBL/GenBank/DDBJ databases">
        <title>Revised draft genomes of Rhodomicrobium vannielii ATCC 17100 and Rhodomicrobium udaipurense JA643.</title>
        <authorList>
            <person name="Conners E.M."/>
            <person name="Davenport E.J."/>
            <person name="Bose A."/>
        </authorList>
    </citation>
    <scope>NUCLEOTIDE SEQUENCE [LARGE SCALE GENOMIC DNA]</scope>
    <source>
        <strain evidence="8 9">JA643</strain>
    </source>
</reference>
<keyword evidence="4" id="KW-0410">Iron transport</keyword>
<accession>A0A8I1GBK0</accession>
<dbReference type="PROSITE" id="PS50983">
    <property type="entry name" value="FE_B12_PBP"/>
    <property type="match status" value="1"/>
</dbReference>
<dbReference type="InterPro" id="IPR051313">
    <property type="entry name" value="Bact_iron-sidero_bind"/>
</dbReference>
<dbReference type="AlphaFoldDB" id="A0A8I1GBK0"/>
<dbReference type="InterPro" id="IPR002491">
    <property type="entry name" value="ABC_transptr_periplasmic_BD"/>
</dbReference>
<evidence type="ECO:0000256" key="6">
    <source>
        <dbReference type="SAM" id="SignalP"/>
    </source>
</evidence>
<dbReference type="RefSeq" id="WP_037236395.1">
    <property type="nucleotide sequence ID" value="NZ_JAEMUK010000029.1"/>
</dbReference>
<dbReference type="SUPFAM" id="SSF53807">
    <property type="entry name" value="Helical backbone' metal receptor"/>
    <property type="match status" value="1"/>
</dbReference>
<sequence>MRLPILLALVFAINAAAFAGERTVTDDVGRAVTIPDEPKRIVVMHEPLLGVPLMDLGVSVVGGYGRTDDGKFVSIDFIDTVLGKGLPKPKGIGPFGQVDLERLRALNPDLIIGMEIDVDKVAQLSTVAPVYLQKVSNGKTRGIRVEEELAQLLGRQQAFAERMAVYRARLETVRKVLPTDPTGKTYLAVFLTDQLNAVGDMSGAIQAIEDLGYTPLKLPQSSASGMGSTLLAPMNPEVFARANPDLLIVMNTYIGARDEAGTRAALDRIVPGWDRFTKPVREGNVVFLDSSKVTTPTVASALHTLDAIEVWAKKRR</sequence>
<dbReference type="Gene3D" id="3.40.50.1980">
    <property type="entry name" value="Nitrogenase molybdenum iron protein domain"/>
    <property type="match status" value="2"/>
</dbReference>
<evidence type="ECO:0000256" key="5">
    <source>
        <dbReference type="ARBA" id="ARBA00022729"/>
    </source>
</evidence>
<dbReference type="GO" id="GO:1901678">
    <property type="term" value="P:iron coordination entity transport"/>
    <property type="evidence" value="ECO:0007669"/>
    <property type="project" value="UniProtKB-ARBA"/>
</dbReference>
<feature type="domain" description="Fe/B12 periplasmic-binding" evidence="7">
    <location>
        <begin position="41"/>
        <end position="316"/>
    </location>
</feature>
<keyword evidence="3" id="KW-0813">Transport</keyword>
<dbReference type="PANTHER" id="PTHR30532">
    <property type="entry name" value="IRON III DICITRATE-BINDING PERIPLASMIC PROTEIN"/>
    <property type="match status" value="1"/>
</dbReference>
<comment type="subcellular location">
    <subcellularLocation>
        <location evidence="1">Cell envelope</location>
    </subcellularLocation>
</comment>
<dbReference type="GO" id="GO:0030288">
    <property type="term" value="C:outer membrane-bounded periplasmic space"/>
    <property type="evidence" value="ECO:0007669"/>
    <property type="project" value="TreeGrafter"/>
</dbReference>
<comment type="caution">
    <text evidence="8">The sequence shown here is derived from an EMBL/GenBank/DDBJ whole genome shotgun (WGS) entry which is preliminary data.</text>
</comment>
<gene>
    <name evidence="8" type="ORF">JDN41_10940</name>
</gene>